<accession>A0A812W6Y7</accession>
<name>A0A812W6Y7_9DINO</name>
<gene>
    <name evidence="1" type="ORF">SNEC2469_LOCUS19210</name>
</gene>
<dbReference type="EMBL" id="CAJNJA010032797">
    <property type="protein sequence ID" value="CAE7671042.1"/>
    <property type="molecule type" value="Genomic_DNA"/>
</dbReference>
<dbReference type="OrthoDB" id="10440563at2759"/>
<comment type="caution">
    <text evidence="1">The sequence shown here is derived from an EMBL/GenBank/DDBJ whole genome shotgun (WGS) entry which is preliminary data.</text>
</comment>
<sequence>MEFSWIAAAMVVLLLLCGGIYGKKFYRSVRQWQQKQARLDAINKEYEAWQSLNIQGSVQGCLSPRLDLFLTACGFIWVEALGFVTQGLQRAGTVAFDNPLLGTSCLRTSNSCRFSGKWLGS</sequence>
<dbReference type="Proteomes" id="UP000601435">
    <property type="component" value="Unassembled WGS sequence"/>
</dbReference>
<protein>
    <submittedName>
        <fullName evidence="1">Uncharacterized protein</fullName>
    </submittedName>
</protein>
<organism evidence="1 2">
    <name type="scientific">Symbiodinium necroappetens</name>
    <dbReference type="NCBI Taxonomy" id="1628268"/>
    <lineage>
        <taxon>Eukaryota</taxon>
        <taxon>Sar</taxon>
        <taxon>Alveolata</taxon>
        <taxon>Dinophyceae</taxon>
        <taxon>Suessiales</taxon>
        <taxon>Symbiodiniaceae</taxon>
        <taxon>Symbiodinium</taxon>
    </lineage>
</organism>
<keyword evidence="2" id="KW-1185">Reference proteome</keyword>
<proteinExistence type="predicted"/>
<evidence type="ECO:0000313" key="2">
    <source>
        <dbReference type="Proteomes" id="UP000601435"/>
    </source>
</evidence>
<evidence type="ECO:0000313" key="1">
    <source>
        <dbReference type="EMBL" id="CAE7671042.1"/>
    </source>
</evidence>
<dbReference type="AlphaFoldDB" id="A0A812W6Y7"/>
<reference evidence="1" key="1">
    <citation type="submission" date="2021-02" db="EMBL/GenBank/DDBJ databases">
        <authorList>
            <person name="Dougan E. K."/>
            <person name="Rhodes N."/>
            <person name="Thang M."/>
            <person name="Chan C."/>
        </authorList>
    </citation>
    <scope>NUCLEOTIDE SEQUENCE</scope>
</reference>